<dbReference type="PROSITE" id="PS51375">
    <property type="entry name" value="PPR"/>
    <property type="match status" value="1"/>
</dbReference>
<dbReference type="NCBIfam" id="TIGR00756">
    <property type="entry name" value="PPR"/>
    <property type="match status" value="1"/>
</dbReference>
<organism evidence="3 4">
    <name type="scientific">Olea europaea subsp. europaea</name>
    <dbReference type="NCBI Taxonomy" id="158383"/>
    <lineage>
        <taxon>Eukaryota</taxon>
        <taxon>Viridiplantae</taxon>
        <taxon>Streptophyta</taxon>
        <taxon>Embryophyta</taxon>
        <taxon>Tracheophyta</taxon>
        <taxon>Spermatophyta</taxon>
        <taxon>Magnoliopsida</taxon>
        <taxon>eudicotyledons</taxon>
        <taxon>Gunneridae</taxon>
        <taxon>Pentapetalae</taxon>
        <taxon>asterids</taxon>
        <taxon>lamiids</taxon>
        <taxon>Lamiales</taxon>
        <taxon>Oleaceae</taxon>
        <taxon>Oleeae</taxon>
        <taxon>Olea</taxon>
    </lineage>
</organism>
<evidence type="ECO:0000313" key="3">
    <source>
        <dbReference type="EMBL" id="CAA2983379.1"/>
    </source>
</evidence>
<comment type="caution">
    <text evidence="3">The sequence shown here is derived from an EMBL/GenBank/DDBJ whole genome shotgun (WGS) entry which is preliminary data.</text>
</comment>
<gene>
    <name evidence="3" type="ORF">OLEA9_A087556</name>
</gene>
<proteinExistence type="predicted"/>
<dbReference type="InterPro" id="IPR011990">
    <property type="entry name" value="TPR-like_helical_dom_sf"/>
</dbReference>
<dbReference type="EMBL" id="CACTIH010003728">
    <property type="protein sequence ID" value="CAA2983379.1"/>
    <property type="molecule type" value="Genomic_DNA"/>
</dbReference>
<feature type="repeat" description="PPR" evidence="2">
    <location>
        <begin position="22"/>
        <end position="56"/>
    </location>
</feature>
<evidence type="ECO:0000313" key="4">
    <source>
        <dbReference type="Proteomes" id="UP000594638"/>
    </source>
</evidence>
<dbReference type="InterPro" id="IPR046960">
    <property type="entry name" value="PPR_At4g14850-like_plant"/>
</dbReference>
<dbReference type="AlphaFoldDB" id="A0A8S0RWD0"/>
<evidence type="ECO:0000256" key="2">
    <source>
        <dbReference type="PROSITE-ProRule" id="PRU00708"/>
    </source>
</evidence>
<dbReference type="PANTHER" id="PTHR47926:SF342">
    <property type="entry name" value="TETRATRICOPEPTIDE-LIKE HELICAL DOMAIN-CONTAINING PROTEIN-RELATED"/>
    <property type="match status" value="1"/>
</dbReference>
<dbReference type="GO" id="GO:0003723">
    <property type="term" value="F:RNA binding"/>
    <property type="evidence" value="ECO:0007669"/>
    <property type="project" value="InterPro"/>
</dbReference>
<reference evidence="3 4" key="1">
    <citation type="submission" date="2019-12" db="EMBL/GenBank/DDBJ databases">
        <authorList>
            <person name="Alioto T."/>
            <person name="Alioto T."/>
            <person name="Gomez Garrido J."/>
        </authorList>
    </citation>
    <scope>NUCLEOTIDE SEQUENCE [LARGE SCALE GENOMIC DNA]</scope>
</reference>
<dbReference type="Gramene" id="OE9A087556T1">
    <property type="protein sequence ID" value="OE9A087556C1"/>
    <property type="gene ID" value="OE9A087556"/>
</dbReference>
<dbReference type="GO" id="GO:0009451">
    <property type="term" value="P:RNA modification"/>
    <property type="evidence" value="ECO:0007669"/>
    <property type="project" value="InterPro"/>
</dbReference>
<dbReference type="Gene3D" id="1.25.40.10">
    <property type="entry name" value="Tetratricopeptide repeat domain"/>
    <property type="match status" value="1"/>
</dbReference>
<dbReference type="OrthoDB" id="185373at2759"/>
<evidence type="ECO:0000256" key="1">
    <source>
        <dbReference type="ARBA" id="ARBA00022737"/>
    </source>
</evidence>
<evidence type="ECO:0008006" key="5">
    <source>
        <dbReference type="Google" id="ProtNLM"/>
    </source>
</evidence>
<sequence>MYVEIGDLREARLIFDKMPERNDVSWSSMISRFNRVGYSEEAMSLFREMVQCGVKLNTSYYSSIISALTSMNALQAGKNIHGNLLKNGMERDIFVSGSLANFLLEMWKCYRRTFVFASILKKNVVCWNSMVAYSLNGQLAAAKELFNQILNKKVFRNSLITYVETEIFLRHLNVQRDDFVRRTA</sequence>
<protein>
    <recommendedName>
        <fullName evidence="5">Pentatricopeptide repeat-containing protein</fullName>
    </recommendedName>
</protein>
<dbReference type="Pfam" id="PF01535">
    <property type="entry name" value="PPR"/>
    <property type="match status" value="3"/>
</dbReference>
<dbReference type="InterPro" id="IPR002885">
    <property type="entry name" value="PPR_rpt"/>
</dbReference>
<keyword evidence="1" id="KW-0677">Repeat</keyword>
<dbReference type="Proteomes" id="UP000594638">
    <property type="component" value="Unassembled WGS sequence"/>
</dbReference>
<accession>A0A8S0RWD0</accession>
<name>A0A8S0RWD0_OLEEU</name>
<dbReference type="PANTHER" id="PTHR47926">
    <property type="entry name" value="PENTATRICOPEPTIDE REPEAT-CONTAINING PROTEIN"/>
    <property type="match status" value="1"/>
</dbReference>
<keyword evidence="4" id="KW-1185">Reference proteome</keyword>